<keyword evidence="1" id="KW-0808">Transferase</keyword>
<keyword evidence="2 4" id="KW-0418">Kinase</keyword>
<evidence type="ECO:0000256" key="2">
    <source>
        <dbReference type="ARBA" id="ARBA00022777"/>
    </source>
</evidence>
<evidence type="ECO:0000259" key="3">
    <source>
        <dbReference type="PROSITE" id="PS51480"/>
    </source>
</evidence>
<dbReference type="EMBL" id="VRYY01000226">
    <property type="protein sequence ID" value="MBG3877146.1"/>
    <property type="molecule type" value="Genomic_DNA"/>
</dbReference>
<protein>
    <submittedName>
        <fullName evidence="4">Dihydroxyacetone kinase subunit L</fullName>
    </submittedName>
</protein>
<evidence type="ECO:0000313" key="5">
    <source>
        <dbReference type="Proteomes" id="UP001194469"/>
    </source>
</evidence>
<accession>A0ABS0J456</accession>
<dbReference type="InterPro" id="IPR050861">
    <property type="entry name" value="Dihydroxyacetone_Kinase"/>
</dbReference>
<dbReference type="RefSeq" id="WP_196609153.1">
    <property type="nucleotide sequence ID" value="NZ_VRYY01000226.1"/>
</dbReference>
<name>A0ABS0J456_9BACT</name>
<dbReference type="SUPFAM" id="SSF101473">
    <property type="entry name" value="DhaL-like"/>
    <property type="match status" value="1"/>
</dbReference>
<reference evidence="4 5" key="1">
    <citation type="submission" date="2019-08" db="EMBL/GenBank/DDBJ databases">
        <authorList>
            <person name="Luo N."/>
        </authorList>
    </citation>
    <scope>NUCLEOTIDE SEQUENCE [LARGE SCALE GENOMIC DNA]</scope>
    <source>
        <strain evidence="4 5">NCIMB 9442</strain>
    </source>
</reference>
<evidence type="ECO:0000256" key="1">
    <source>
        <dbReference type="ARBA" id="ARBA00022679"/>
    </source>
</evidence>
<comment type="caution">
    <text evidence="4">The sequence shown here is derived from an EMBL/GenBank/DDBJ whole genome shotgun (WGS) entry which is preliminary data.</text>
</comment>
<keyword evidence="5" id="KW-1185">Reference proteome</keyword>
<dbReference type="PANTHER" id="PTHR28629">
    <property type="entry name" value="TRIOKINASE/FMN CYCLASE"/>
    <property type="match status" value="1"/>
</dbReference>
<dbReference type="Pfam" id="PF02734">
    <property type="entry name" value="Dak2"/>
    <property type="match status" value="1"/>
</dbReference>
<feature type="domain" description="DhaL" evidence="3">
    <location>
        <begin position="6"/>
        <end position="206"/>
    </location>
</feature>
<dbReference type="SMART" id="SM01120">
    <property type="entry name" value="Dak2"/>
    <property type="match status" value="1"/>
</dbReference>
<gene>
    <name evidence="4" type="primary">dhaL</name>
    <name evidence="4" type="ORF">FVW20_09005</name>
</gene>
<dbReference type="Proteomes" id="UP001194469">
    <property type="component" value="Unassembled WGS sequence"/>
</dbReference>
<dbReference type="InterPro" id="IPR012737">
    <property type="entry name" value="DhaK_L_YcgS"/>
</dbReference>
<organism evidence="4 5">
    <name type="scientific">Nitratidesulfovibrio oxamicus</name>
    <dbReference type="NCBI Taxonomy" id="32016"/>
    <lineage>
        <taxon>Bacteria</taxon>
        <taxon>Pseudomonadati</taxon>
        <taxon>Thermodesulfobacteriota</taxon>
        <taxon>Desulfovibrionia</taxon>
        <taxon>Desulfovibrionales</taxon>
        <taxon>Desulfovibrionaceae</taxon>
        <taxon>Nitratidesulfovibrio</taxon>
    </lineage>
</organism>
<dbReference type="NCBIfam" id="TIGR02365">
    <property type="entry name" value="dha_L_ycgS"/>
    <property type="match status" value="1"/>
</dbReference>
<evidence type="ECO:0000313" key="4">
    <source>
        <dbReference type="EMBL" id="MBG3877146.1"/>
    </source>
</evidence>
<dbReference type="GO" id="GO:0016301">
    <property type="term" value="F:kinase activity"/>
    <property type="evidence" value="ECO:0007669"/>
    <property type="project" value="UniProtKB-KW"/>
</dbReference>
<sequence>MQITRDHILTWLAKLGDIMRDNRTYLTDLDAAIGDADHGINMDRGFSKVQEKLPAFADKDIGAILKDTGMVLLSTVGGASGPLYGTFFMKAGLAVAGKDALDAPDVQALLDAGVEGVVSRGRPVLHDKTMFDAWKPAIDAYRDAVAGGADLLAGLDAAVAAAEEGMRGTIPLQARKGRASYLGERSIGHQDPGATSTVLLLTALRDVVRG</sequence>
<dbReference type="InterPro" id="IPR036117">
    <property type="entry name" value="DhaL_dom_sf"/>
</dbReference>
<dbReference type="PANTHER" id="PTHR28629:SF4">
    <property type="entry name" value="TRIOKINASE_FMN CYCLASE"/>
    <property type="match status" value="1"/>
</dbReference>
<dbReference type="InterPro" id="IPR004007">
    <property type="entry name" value="DhaL_dom"/>
</dbReference>
<dbReference type="Gene3D" id="1.25.40.340">
    <property type="match status" value="1"/>
</dbReference>
<dbReference type="PROSITE" id="PS51480">
    <property type="entry name" value="DHAL"/>
    <property type="match status" value="1"/>
</dbReference>
<proteinExistence type="predicted"/>